<evidence type="ECO:0000259" key="1">
    <source>
        <dbReference type="PROSITE" id="PS50943"/>
    </source>
</evidence>
<accession>A0A4R2HDW4</accession>
<comment type="caution">
    <text evidence="2">The sequence shown here is derived from an EMBL/GenBank/DDBJ whole genome shotgun (WGS) entry which is preliminary data.</text>
</comment>
<gene>
    <name evidence="2" type="ORF">EV652_107411</name>
</gene>
<sequence>MWSALPESDRSAEFGDLLRHWRAVRRVSQLGLASAAGSTPRYVSFVETGRARPSREMVLRLARALDVPLRERNGLLLAAGFAPLYPVAPLGSTQLGRVETALTSMLEQHEPYPAVVLDRGWNVLRANRGAGLLFARLFAPDQMPGAVNVLRLMLEPGPVRSSVLNWDVVAPALLERAAREAVGGVFDRATADLVEQLRARPDIAAVMAGAAAGVPTVPVVDVRFAVDDVTLDLFSVVSTIGTPIDVTAQELRVEAFFPADDATRAAWRRIGPGVEV</sequence>
<dbReference type="InterPro" id="IPR001387">
    <property type="entry name" value="Cro/C1-type_HTH"/>
</dbReference>
<dbReference type="Gene3D" id="3.30.450.180">
    <property type="match status" value="1"/>
</dbReference>
<dbReference type="PROSITE" id="PS50943">
    <property type="entry name" value="HTH_CROC1"/>
    <property type="match status" value="1"/>
</dbReference>
<dbReference type="GO" id="GO:0003677">
    <property type="term" value="F:DNA binding"/>
    <property type="evidence" value="ECO:0007669"/>
    <property type="project" value="InterPro"/>
</dbReference>
<organism evidence="2 3">
    <name type="scientific">Kribbella steppae</name>
    <dbReference type="NCBI Taxonomy" id="2512223"/>
    <lineage>
        <taxon>Bacteria</taxon>
        <taxon>Bacillati</taxon>
        <taxon>Actinomycetota</taxon>
        <taxon>Actinomycetes</taxon>
        <taxon>Propionibacteriales</taxon>
        <taxon>Kribbellaceae</taxon>
        <taxon>Kribbella</taxon>
    </lineage>
</organism>
<keyword evidence="3" id="KW-1185">Reference proteome</keyword>
<evidence type="ECO:0000313" key="3">
    <source>
        <dbReference type="Proteomes" id="UP000294508"/>
    </source>
</evidence>
<dbReference type="Proteomes" id="UP000294508">
    <property type="component" value="Unassembled WGS sequence"/>
</dbReference>
<dbReference type="PANTHER" id="PTHR35010">
    <property type="entry name" value="BLL4672 PROTEIN-RELATED"/>
    <property type="match status" value="1"/>
</dbReference>
<dbReference type="Gene3D" id="1.10.260.40">
    <property type="entry name" value="lambda repressor-like DNA-binding domains"/>
    <property type="match status" value="1"/>
</dbReference>
<reference evidence="2 3" key="1">
    <citation type="journal article" date="2015" name="Stand. Genomic Sci.">
        <title>Genomic Encyclopedia of Bacterial and Archaeal Type Strains, Phase III: the genomes of soil and plant-associated and newly described type strains.</title>
        <authorList>
            <person name="Whitman W.B."/>
            <person name="Woyke T."/>
            <person name="Klenk H.P."/>
            <person name="Zhou Y."/>
            <person name="Lilburn T.G."/>
            <person name="Beck B.J."/>
            <person name="De Vos P."/>
            <person name="Vandamme P."/>
            <person name="Eisen J.A."/>
            <person name="Garrity G."/>
            <person name="Hugenholtz P."/>
            <person name="Kyrpides N.C."/>
        </authorList>
    </citation>
    <scope>NUCLEOTIDE SEQUENCE [LARGE SCALE GENOMIC DNA]</scope>
    <source>
        <strain evidence="2 3">VKM Ac-2572</strain>
    </source>
</reference>
<dbReference type="PANTHER" id="PTHR35010:SF4">
    <property type="entry name" value="BLL5781 PROTEIN"/>
    <property type="match status" value="1"/>
</dbReference>
<dbReference type="CDD" id="cd00093">
    <property type="entry name" value="HTH_XRE"/>
    <property type="match status" value="1"/>
</dbReference>
<dbReference type="Pfam" id="PF13560">
    <property type="entry name" value="HTH_31"/>
    <property type="match status" value="1"/>
</dbReference>
<dbReference type="SMART" id="SM00530">
    <property type="entry name" value="HTH_XRE"/>
    <property type="match status" value="1"/>
</dbReference>
<dbReference type="AlphaFoldDB" id="A0A4R2HDW4"/>
<dbReference type="InterPro" id="IPR010982">
    <property type="entry name" value="Lambda_DNA-bd_dom_sf"/>
</dbReference>
<feature type="domain" description="HTH cro/C1-type" evidence="1">
    <location>
        <begin position="18"/>
        <end position="72"/>
    </location>
</feature>
<proteinExistence type="predicted"/>
<dbReference type="InterPro" id="IPR041413">
    <property type="entry name" value="MLTR_LBD"/>
</dbReference>
<dbReference type="RefSeq" id="WP_132211143.1">
    <property type="nucleotide sequence ID" value="NZ_SLWN01000007.1"/>
</dbReference>
<protein>
    <submittedName>
        <fullName evidence="2">Helix-turn-helix protein</fullName>
    </submittedName>
</protein>
<name>A0A4R2HDW4_9ACTN</name>
<dbReference type="SUPFAM" id="SSF47413">
    <property type="entry name" value="lambda repressor-like DNA-binding domains"/>
    <property type="match status" value="1"/>
</dbReference>
<dbReference type="OrthoDB" id="2959414at2"/>
<dbReference type="EMBL" id="SLWN01000007">
    <property type="protein sequence ID" value="TCO26519.1"/>
    <property type="molecule type" value="Genomic_DNA"/>
</dbReference>
<evidence type="ECO:0000313" key="2">
    <source>
        <dbReference type="EMBL" id="TCO26519.1"/>
    </source>
</evidence>
<dbReference type="Pfam" id="PF17765">
    <property type="entry name" value="MLTR_LBD"/>
    <property type="match status" value="1"/>
</dbReference>